<evidence type="ECO:0000256" key="2">
    <source>
        <dbReference type="ARBA" id="ARBA00022692"/>
    </source>
</evidence>
<feature type="signal peptide" evidence="7">
    <location>
        <begin position="1"/>
        <end position="39"/>
    </location>
</feature>
<dbReference type="InterPro" id="IPR010827">
    <property type="entry name" value="BamA/TamA_POTRA"/>
</dbReference>
<dbReference type="EMBL" id="PVWP01000003">
    <property type="protein sequence ID" value="PSB38209.1"/>
    <property type="molecule type" value="Genomic_DNA"/>
</dbReference>
<feature type="domain" description="POTRA" evidence="9">
    <location>
        <begin position="320"/>
        <end position="382"/>
    </location>
</feature>
<feature type="domain" description="Bacterial surface antigen (D15)" evidence="8">
    <location>
        <begin position="410"/>
        <end position="812"/>
    </location>
</feature>
<evidence type="ECO:0000256" key="1">
    <source>
        <dbReference type="ARBA" id="ARBA00004370"/>
    </source>
</evidence>
<feature type="compositionally biased region" description="Low complexity" evidence="6">
    <location>
        <begin position="78"/>
        <end position="94"/>
    </location>
</feature>
<evidence type="ECO:0000313" key="11">
    <source>
        <dbReference type="Proteomes" id="UP000238218"/>
    </source>
</evidence>
<dbReference type="InterPro" id="IPR039910">
    <property type="entry name" value="D15-like"/>
</dbReference>
<keyword evidence="3 7" id="KW-0732">Signal</keyword>
<evidence type="ECO:0000313" key="10">
    <source>
        <dbReference type="EMBL" id="PSB38209.1"/>
    </source>
</evidence>
<feature type="compositionally biased region" description="Pro residues" evidence="6">
    <location>
        <begin position="95"/>
        <end position="115"/>
    </location>
</feature>
<dbReference type="Pfam" id="PF07244">
    <property type="entry name" value="POTRA"/>
    <property type="match status" value="1"/>
</dbReference>
<evidence type="ECO:0000256" key="6">
    <source>
        <dbReference type="SAM" id="MobiDB-lite"/>
    </source>
</evidence>
<organism evidence="10 11">
    <name type="scientific">Aphanothece cf. minutissima CCALA 015</name>
    <dbReference type="NCBI Taxonomy" id="2107695"/>
    <lineage>
        <taxon>Bacteria</taxon>
        <taxon>Bacillati</taxon>
        <taxon>Cyanobacteriota</taxon>
        <taxon>Cyanophyceae</taxon>
        <taxon>Oscillatoriophycideae</taxon>
        <taxon>Chroococcales</taxon>
        <taxon>Aphanothecaceae</taxon>
        <taxon>Aphanothece</taxon>
    </lineage>
</organism>
<proteinExistence type="predicted"/>
<evidence type="ECO:0000256" key="3">
    <source>
        <dbReference type="ARBA" id="ARBA00022729"/>
    </source>
</evidence>
<dbReference type="Pfam" id="PF01103">
    <property type="entry name" value="Omp85"/>
    <property type="match status" value="1"/>
</dbReference>
<keyword evidence="11" id="KW-1185">Reference proteome</keyword>
<keyword evidence="2" id="KW-0812">Transmembrane</keyword>
<dbReference type="Proteomes" id="UP000238218">
    <property type="component" value="Unassembled WGS sequence"/>
</dbReference>
<comment type="subcellular location">
    <subcellularLocation>
        <location evidence="1">Membrane</location>
    </subcellularLocation>
</comment>
<feature type="compositionally biased region" description="Low complexity" evidence="6">
    <location>
        <begin position="125"/>
        <end position="137"/>
    </location>
</feature>
<dbReference type="PANTHER" id="PTHR12815">
    <property type="entry name" value="SORTING AND ASSEMBLY MACHINERY SAMM50 PROTEIN FAMILY MEMBER"/>
    <property type="match status" value="1"/>
</dbReference>
<feature type="region of interest" description="Disordered" evidence="6">
    <location>
        <begin position="39"/>
        <end position="137"/>
    </location>
</feature>
<dbReference type="Gene3D" id="3.10.20.310">
    <property type="entry name" value="membrane protein fhac"/>
    <property type="match status" value="3"/>
</dbReference>
<protein>
    <submittedName>
        <fullName evidence="10">Uncharacterized protein</fullName>
    </submittedName>
</protein>
<evidence type="ECO:0000259" key="8">
    <source>
        <dbReference type="Pfam" id="PF01103"/>
    </source>
</evidence>
<sequence>MIGVRLGRPHILRSVTPRAATASLPLLVALLLAGGQARAAESPPGQGQTPVGSQAQPPTGTVAQAGADPFADPPEATPPAGATPVTPAPGATPASPAPAPAPAPTATPGATPGPPAASDDRPGRPSLAPTPAPSASAEPRVLISEVVIEGLADHPEAERLELAAYGAMVVTPGNSITRSELERDLQAIYATGWFSDVRIQPQDGPLGVRLVVSVVPNPVLTKVSLDPADAKVPETVVQETFAGDYGKTLNLVTLQGRMQELQKWYADQGFSLARVTGPSRIGPDGDVQLLVRQGTVKGVEVQFLNKEGSATNDKGQPIKGKTKEWVITREISIKTGEIFNRRNLEDDLKRLYGTGLFSDVKVTLRPEPEDPGSVVIVLGVVEQSTGSLSGGLGYSQSQGVFGQIQVQDSNLFGRAWDLSTSFTYGQFGGLADISFSDPWIKGDKYRTAFRFKAFVSRDAPQVFQSQNNGNFFTVSDFYQAPGTEVAYNIFSPFNPLLEAFPSVTAARIAAETSGQNLSWFQFDGNSVLIQRVGANVQFVRPLNGGNPFKRAPWTVLLGLTGQVATPMDFSGTSRRFALATPNEATSLLAAPTSSIICVAYNCAARNQLVGLRLAATMSTLNDPRNPTQGNFLSIGTEQFFSVGPDSPTFNRIRGSFTHYIPVRWLKFYKGCRPKAGETEDCKQALAFQVSAGTVIGDLPPYEAFCLGGGNSVRGYFDCDLGVGRSFGEATIEYRFPLFSIVSGELFIDGGTTFGSQAKVPGNLGGLLNKPGSGFSIGTGLIVTTPVGPLRLEVASQDFTGEWRFNLGVGWKF</sequence>
<evidence type="ECO:0000259" key="9">
    <source>
        <dbReference type="Pfam" id="PF07244"/>
    </source>
</evidence>
<dbReference type="PANTHER" id="PTHR12815:SF47">
    <property type="entry name" value="TRANSLOCATION AND ASSEMBLY MODULE SUBUNIT TAMA"/>
    <property type="match status" value="1"/>
</dbReference>
<dbReference type="InterPro" id="IPR000184">
    <property type="entry name" value="Bac_surfAg_D15"/>
</dbReference>
<keyword evidence="5" id="KW-0998">Cell outer membrane</keyword>
<feature type="compositionally biased region" description="Polar residues" evidence="6">
    <location>
        <begin position="45"/>
        <end position="62"/>
    </location>
</feature>
<comment type="caution">
    <text evidence="10">The sequence shown here is derived from an EMBL/GenBank/DDBJ whole genome shotgun (WGS) entry which is preliminary data.</text>
</comment>
<accession>A0ABX5FBL4</accession>
<reference evidence="10 11" key="1">
    <citation type="submission" date="2018-03" db="EMBL/GenBank/DDBJ databases">
        <title>The ancient ancestry and fast evolution of plastids.</title>
        <authorList>
            <person name="Moore K.R."/>
            <person name="Magnabosco C."/>
            <person name="Momper L."/>
            <person name="Gold D.A."/>
            <person name="Bosak T."/>
            <person name="Fournier G.P."/>
        </authorList>
    </citation>
    <scope>NUCLEOTIDE SEQUENCE [LARGE SCALE GENOMIC DNA]</scope>
    <source>
        <strain evidence="10 11">CCALA 015</strain>
    </source>
</reference>
<dbReference type="Gene3D" id="2.40.160.50">
    <property type="entry name" value="membrane protein fhac: a member of the omp85/tpsb transporter family"/>
    <property type="match status" value="1"/>
</dbReference>
<gene>
    <name evidence="10" type="ORF">C7B81_05770</name>
</gene>
<evidence type="ECO:0000256" key="4">
    <source>
        <dbReference type="ARBA" id="ARBA00023136"/>
    </source>
</evidence>
<feature type="chain" id="PRO_5046247494" evidence="7">
    <location>
        <begin position="40"/>
        <end position="812"/>
    </location>
</feature>
<evidence type="ECO:0000256" key="7">
    <source>
        <dbReference type="SAM" id="SignalP"/>
    </source>
</evidence>
<name>A0ABX5FBL4_9CHRO</name>
<evidence type="ECO:0000256" key="5">
    <source>
        <dbReference type="ARBA" id="ARBA00023237"/>
    </source>
</evidence>
<keyword evidence="4" id="KW-0472">Membrane</keyword>